<dbReference type="PANTHER" id="PTHR33443">
    <property type="entry name" value="ZGC:112980"/>
    <property type="match status" value="1"/>
</dbReference>
<dbReference type="Proteomes" id="UP000095767">
    <property type="component" value="Unassembled WGS sequence"/>
</dbReference>
<dbReference type="EMBL" id="LWDX02069552">
    <property type="protein sequence ID" value="OEL14566.1"/>
    <property type="molecule type" value="Genomic_DNA"/>
</dbReference>
<dbReference type="PANTHER" id="PTHR33443:SF38">
    <property type="entry name" value="EXPRESSED PROTEIN"/>
    <property type="match status" value="1"/>
</dbReference>
<dbReference type="STRING" id="888268.A0A1E5UNZ0"/>
<evidence type="ECO:0000313" key="3">
    <source>
        <dbReference type="Proteomes" id="UP000095767"/>
    </source>
</evidence>
<keyword evidence="3" id="KW-1185">Reference proteome</keyword>
<feature type="region of interest" description="Disordered" evidence="1">
    <location>
        <begin position="81"/>
        <end position="101"/>
    </location>
</feature>
<name>A0A1E5UNZ0_9POAL</name>
<sequence length="573" mass="61844">MAPVGDFVEISSDEEDFHIGDAPEPQPLDPLPWTADLFDVDDEATGEDFDDLVIMSEISAPPLPQQAAKTDDLVVMSVLPSPPALQKKPNADGGSDEDDDDCVVLDGDPDKAVTVADEEGSAGDGSSDELQIVAEKGPVFDSFLFDLSYLVLISCFFLCAAEKVIACRDFPHARHLCSNLPFSTTSHVKHCIMCHCFVCDAPAPCKYWGNSTSANDHCHATDKEQKWKIMRHVFKGKYLPASGPEKLQNDLYSTTASPRQQPMQCHAAVPQSPLSSVLHTGHPSLAIRSPPFNEGSKNQQRHHSVRVSLSVGGTVSSPRAGRGTCNAHIAQNTHSRALFKRAGTVSPGFALPHVSQPVQVAPATNAFTGTAQNNHFQRSFSAPIASQVQQGQPAAYYQVATNGMDVIGTQLSRCTSLITERTQCLPEPVTDVCSKSWEDILATVASDLGVADYNISTTESPHVMTDSQPVHSTANQEFGLQHESVAAMENLTSSYMPDLSSHTTVANILARDPLETAENWDCLISNSCVVPNETHLNDFASAPADVLSVEAAAHQLEVSRLESADILFELDWN</sequence>
<dbReference type="AlphaFoldDB" id="A0A1E5UNZ0"/>
<dbReference type="OrthoDB" id="266020at2759"/>
<evidence type="ECO:0000313" key="2">
    <source>
        <dbReference type="EMBL" id="OEL14566.1"/>
    </source>
</evidence>
<evidence type="ECO:0000256" key="1">
    <source>
        <dbReference type="SAM" id="MobiDB-lite"/>
    </source>
</evidence>
<comment type="caution">
    <text evidence="2">The sequence shown here is derived from an EMBL/GenBank/DDBJ whole genome shotgun (WGS) entry which is preliminary data.</text>
</comment>
<dbReference type="InterPro" id="IPR053234">
    <property type="entry name" value="RPM1_Interactor"/>
</dbReference>
<reference evidence="2 3" key="1">
    <citation type="submission" date="2016-09" db="EMBL/GenBank/DDBJ databases">
        <title>The draft genome of Dichanthelium oligosanthes: A C3 panicoid grass species.</title>
        <authorList>
            <person name="Studer A.J."/>
            <person name="Schnable J.C."/>
            <person name="Brutnell T.P."/>
        </authorList>
    </citation>
    <scope>NUCLEOTIDE SEQUENCE [LARGE SCALE GENOMIC DNA]</scope>
    <source>
        <strain evidence="3">cv. Kellogg 1175</strain>
        <tissue evidence="2">Leaf</tissue>
    </source>
</reference>
<organism evidence="2 3">
    <name type="scientific">Dichanthelium oligosanthes</name>
    <dbReference type="NCBI Taxonomy" id="888268"/>
    <lineage>
        <taxon>Eukaryota</taxon>
        <taxon>Viridiplantae</taxon>
        <taxon>Streptophyta</taxon>
        <taxon>Embryophyta</taxon>
        <taxon>Tracheophyta</taxon>
        <taxon>Spermatophyta</taxon>
        <taxon>Magnoliopsida</taxon>
        <taxon>Liliopsida</taxon>
        <taxon>Poales</taxon>
        <taxon>Poaceae</taxon>
        <taxon>PACMAD clade</taxon>
        <taxon>Panicoideae</taxon>
        <taxon>Panicodae</taxon>
        <taxon>Paniceae</taxon>
        <taxon>Dichantheliinae</taxon>
        <taxon>Dichanthelium</taxon>
    </lineage>
</organism>
<accession>A0A1E5UNZ0</accession>
<gene>
    <name evidence="2" type="ORF">BAE44_0024417</name>
</gene>
<protein>
    <recommendedName>
        <fullName evidence="4">RPM1 interacting protein 13</fullName>
    </recommendedName>
</protein>
<evidence type="ECO:0008006" key="4">
    <source>
        <dbReference type="Google" id="ProtNLM"/>
    </source>
</evidence>
<feature type="region of interest" description="Disordered" evidence="1">
    <location>
        <begin position="1"/>
        <end position="34"/>
    </location>
</feature>
<proteinExistence type="predicted"/>